<reference evidence="1" key="2">
    <citation type="journal article" date="2011" name="Microb. Ecol.">
        <title>Taxonomic and Functional Metagenomic Profiling of the Microbial Community in the Anoxic Sediment of a Sub-saline Shallow Lake (Laguna de Carrizo, Central Spain).</title>
        <authorList>
            <person name="Ferrer M."/>
            <person name="Guazzaroni M.E."/>
            <person name="Richter M."/>
            <person name="Garcia-Salamanca A."/>
            <person name="Yarza P."/>
            <person name="Suarez-Suarez A."/>
            <person name="Solano J."/>
            <person name="Alcaide M."/>
            <person name="van Dillewijn P."/>
            <person name="Molina-Henares M.A."/>
            <person name="Lopez-Cortes N."/>
            <person name="Al-Ramahi Y."/>
            <person name="Guerrero C."/>
            <person name="Acosta A."/>
            <person name="de Eugenio L.I."/>
            <person name="Martinez V."/>
            <person name="Marques S."/>
            <person name="Rojo F."/>
            <person name="Santero E."/>
            <person name="Genilloud O."/>
            <person name="Perez-Perez J."/>
            <person name="Rossello-Mora R."/>
            <person name="Ramos J.L."/>
        </authorList>
    </citation>
    <scope>NUCLEOTIDE SEQUENCE</scope>
</reference>
<dbReference type="AlphaFoldDB" id="D9PJL9"/>
<sequence>MLLGYTYRHEAARIAQAFPEKPLSHSGAAFLSSKLGEKAVADIIRRWEFDEIPLLCGHPDSMGHGLNLQGSSARASIWFSLPWSLELYNQLNGRLFGGHRRQGSSVVNHILARDTVDEVVYETLQSKSGTQAGLRAAIKQYWERRR</sequence>
<name>D9PJL9_9ZZZZ</name>
<dbReference type="InterPro" id="IPR027417">
    <property type="entry name" value="P-loop_NTPase"/>
</dbReference>
<gene>
    <name evidence="1" type="ORF">LDC_1730</name>
</gene>
<dbReference type="EMBL" id="ADZX01000532">
    <property type="protein sequence ID" value="EFK96246.1"/>
    <property type="molecule type" value="Genomic_DNA"/>
</dbReference>
<reference evidence="1" key="1">
    <citation type="submission" date="2010-07" db="EMBL/GenBank/DDBJ databases">
        <authorList>
            <consortium name="CONSOLIDER consortium CSD2007-00005"/>
            <person name="Guazzaroni M.-E."/>
            <person name="Richter M."/>
            <person name="Garcia-Salamanca A."/>
            <person name="Yarza P."/>
            <person name="Ferrer M."/>
        </authorList>
    </citation>
    <scope>NUCLEOTIDE SEQUENCE</scope>
</reference>
<dbReference type="SUPFAM" id="SSF52540">
    <property type="entry name" value="P-loop containing nucleoside triphosphate hydrolases"/>
    <property type="match status" value="1"/>
</dbReference>
<dbReference type="Gene3D" id="3.40.50.300">
    <property type="entry name" value="P-loop containing nucleotide triphosphate hydrolases"/>
    <property type="match status" value="1"/>
</dbReference>
<organism evidence="1">
    <name type="scientific">sediment metagenome</name>
    <dbReference type="NCBI Taxonomy" id="749907"/>
    <lineage>
        <taxon>unclassified sequences</taxon>
        <taxon>metagenomes</taxon>
        <taxon>ecological metagenomes</taxon>
    </lineage>
</organism>
<comment type="caution">
    <text evidence="1">The sequence shown here is derived from an EMBL/GenBank/DDBJ whole genome shotgun (WGS) entry which is preliminary data.</text>
</comment>
<evidence type="ECO:0000313" key="1">
    <source>
        <dbReference type="EMBL" id="EFK96246.1"/>
    </source>
</evidence>
<proteinExistence type="predicted"/>
<accession>D9PJL9</accession>
<protein>
    <submittedName>
        <fullName evidence="1">Phage-associated helicase</fullName>
    </submittedName>
</protein>